<gene>
    <name evidence="3" type="ORF">CVT24_001308</name>
</gene>
<evidence type="ECO:0000256" key="1">
    <source>
        <dbReference type="SAM" id="MobiDB-lite"/>
    </source>
</evidence>
<feature type="region of interest" description="Disordered" evidence="1">
    <location>
        <begin position="97"/>
        <end position="124"/>
    </location>
</feature>
<dbReference type="AlphaFoldDB" id="A0A409YYW7"/>
<keyword evidence="2" id="KW-0732">Signal</keyword>
<feature type="chain" id="PRO_5019339848" evidence="2">
    <location>
        <begin position="19"/>
        <end position="124"/>
    </location>
</feature>
<evidence type="ECO:0000313" key="3">
    <source>
        <dbReference type="EMBL" id="PPR08232.1"/>
    </source>
</evidence>
<proteinExistence type="predicted"/>
<reference evidence="3 4" key="1">
    <citation type="journal article" date="2018" name="Evol. Lett.">
        <title>Horizontal gene cluster transfer increased hallucinogenic mushroom diversity.</title>
        <authorList>
            <person name="Reynolds H.T."/>
            <person name="Vijayakumar V."/>
            <person name="Gluck-Thaler E."/>
            <person name="Korotkin H.B."/>
            <person name="Matheny P.B."/>
            <person name="Slot J.C."/>
        </authorList>
    </citation>
    <scope>NUCLEOTIDE SEQUENCE [LARGE SCALE GENOMIC DNA]</scope>
    <source>
        <strain evidence="3 4">2629</strain>
    </source>
</reference>
<accession>A0A409YYW7</accession>
<dbReference type="EMBL" id="NHTK01000066">
    <property type="protein sequence ID" value="PPR08232.1"/>
    <property type="molecule type" value="Genomic_DNA"/>
</dbReference>
<sequence length="124" mass="13637">MKFSIIATFLFMAFSAQALKSDSYLEIRGANDVASGDYVRRSDAVRELTMRELVLELEDRLQRRDHDKHHEFRDAALAKAVRRVSSVKARVHAIKERVQGGSVASDAPAGVPDTSADPSLPANG</sequence>
<feature type="signal peptide" evidence="2">
    <location>
        <begin position="1"/>
        <end position="18"/>
    </location>
</feature>
<name>A0A409YYW7_9AGAR</name>
<protein>
    <submittedName>
        <fullName evidence="3">Uncharacterized protein</fullName>
    </submittedName>
</protein>
<evidence type="ECO:0000256" key="2">
    <source>
        <dbReference type="SAM" id="SignalP"/>
    </source>
</evidence>
<dbReference type="Proteomes" id="UP000284842">
    <property type="component" value="Unassembled WGS sequence"/>
</dbReference>
<keyword evidence="4" id="KW-1185">Reference proteome</keyword>
<evidence type="ECO:0000313" key="4">
    <source>
        <dbReference type="Proteomes" id="UP000284842"/>
    </source>
</evidence>
<organism evidence="3 4">
    <name type="scientific">Panaeolus cyanescens</name>
    <dbReference type="NCBI Taxonomy" id="181874"/>
    <lineage>
        <taxon>Eukaryota</taxon>
        <taxon>Fungi</taxon>
        <taxon>Dikarya</taxon>
        <taxon>Basidiomycota</taxon>
        <taxon>Agaricomycotina</taxon>
        <taxon>Agaricomycetes</taxon>
        <taxon>Agaricomycetidae</taxon>
        <taxon>Agaricales</taxon>
        <taxon>Agaricineae</taxon>
        <taxon>Galeropsidaceae</taxon>
        <taxon>Panaeolus</taxon>
    </lineage>
</organism>
<comment type="caution">
    <text evidence="3">The sequence shown here is derived from an EMBL/GenBank/DDBJ whole genome shotgun (WGS) entry which is preliminary data.</text>
</comment>
<dbReference type="InParanoid" id="A0A409YYW7"/>